<reference evidence="2" key="1">
    <citation type="submission" date="2023-06" db="EMBL/GenBank/DDBJ databases">
        <title>Black Yeasts Isolated from many extreme environments.</title>
        <authorList>
            <person name="Coleine C."/>
            <person name="Stajich J.E."/>
            <person name="Selbmann L."/>
        </authorList>
    </citation>
    <scope>NUCLEOTIDE SEQUENCE</scope>
    <source>
        <strain evidence="2">CCFEE 5200</strain>
    </source>
</reference>
<protein>
    <submittedName>
        <fullName evidence="2">Uncharacterized protein</fullName>
    </submittedName>
</protein>
<evidence type="ECO:0000256" key="1">
    <source>
        <dbReference type="SAM" id="MobiDB-lite"/>
    </source>
</evidence>
<feature type="compositionally biased region" description="Basic and acidic residues" evidence="1">
    <location>
        <begin position="1"/>
        <end position="31"/>
    </location>
</feature>
<sequence length="410" mass="46006">MSTHKENLSIWRQTEEQQSRDVESTRMRPLFETDTAEYPRDRRKRKEVDINRLRSLARMQDTETSSDKVNPRTVLFSAHHLHSPLPLLTSRSRESFSYPHNMHFLPALTLATLATSAVAKKLPLPGWDTYAEERGFAGHEDPREFGHGGLQAREAGPEAIESWEQAHGSKAAVYKPYGEHEIFGQHAPRAEQAVHPDHHGPGREQAGHHARSAPEHFGHPSEGLHGGEHHARAVPGAVEGHQPGDKYYEEYHNADGSHHARDAEAQMPYEHAAEPFHRPHQARDAEARMPYEYSSPAGPNEHMHQQSRNAEARPPHEQHAAEPFYRPHQARDAEDKREQQNYFSRLALAASQAAAKASQGAPQGWRVQARGNVPTTTRARVEDKGDEGREDAAARKTGAPKLAGGWGFPW</sequence>
<feature type="compositionally biased region" description="Basic and acidic residues" evidence="1">
    <location>
        <begin position="190"/>
        <end position="219"/>
    </location>
</feature>
<feature type="region of interest" description="Disordered" evidence="1">
    <location>
        <begin position="354"/>
        <end position="410"/>
    </location>
</feature>
<organism evidence="2 3">
    <name type="scientific">Friedmanniomyces endolithicus</name>
    <dbReference type="NCBI Taxonomy" id="329885"/>
    <lineage>
        <taxon>Eukaryota</taxon>
        <taxon>Fungi</taxon>
        <taxon>Dikarya</taxon>
        <taxon>Ascomycota</taxon>
        <taxon>Pezizomycotina</taxon>
        <taxon>Dothideomycetes</taxon>
        <taxon>Dothideomycetidae</taxon>
        <taxon>Mycosphaerellales</taxon>
        <taxon>Teratosphaeriaceae</taxon>
        <taxon>Friedmanniomyces</taxon>
    </lineage>
</organism>
<name>A0AAN6K3J0_9PEZI</name>
<accession>A0AAN6K3J0</accession>
<proteinExistence type="predicted"/>
<gene>
    <name evidence="2" type="ORF">LTR91_021026</name>
</gene>
<feature type="region of interest" description="Disordered" evidence="1">
    <location>
        <begin position="1"/>
        <end position="44"/>
    </location>
</feature>
<feature type="compositionally biased region" description="Basic and acidic residues" evidence="1">
    <location>
        <begin position="379"/>
        <end position="394"/>
    </location>
</feature>
<feature type="region of interest" description="Disordered" evidence="1">
    <location>
        <begin position="190"/>
        <end position="229"/>
    </location>
</feature>
<dbReference type="AlphaFoldDB" id="A0AAN6K3J0"/>
<keyword evidence="3" id="KW-1185">Reference proteome</keyword>
<comment type="caution">
    <text evidence="2">The sequence shown here is derived from an EMBL/GenBank/DDBJ whole genome shotgun (WGS) entry which is preliminary data.</text>
</comment>
<feature type="compositionally biased region" description="Basic and acidic residues" evidence="1">
    <location>
        <begin position="310"/>
        <end position="319"/>
    </location>
</feature>
<dbReference type="EMBL" id="JAUJLE010000361">
    <property type="protein sequence ID" value="KAK0959122.1"/>
    <property type="molecule type" value="Genomic_DNA"/>
</dbReference>
<evidence type="ECO:0000313" key="2">
    <source>
        <dbReference type="EMBL" id="KAK0959122.1"/>
    </source>
</evidence>
<feature type="region of interest" description="Disordered" evidence="1">
    <location>
        <begin position="291"/>
        <end position="319"/>
    </location>
</feature>
<dbReference type="Proteomes" id="UP001175353">
    <property type="component" value="Unassembled WGS sequence"/>
</dbReference>
<evidence type="ECO:0000313" key="3">
    <source>
        <dbReference type="Proteomes" id="UP001175353"/>
    </source>
</evidence>